<organism evidence="2 3">
    <name type="scientific">Marinagarivorans cellulosilyticus</name>
    <dbReference type="NCBI Taxonomy" id="2721545"/>
    <lineage>
        <taxon>Bacteria</taxon>
        <taxon>Pseudomonadati</taxon>
        <taxon>Pseudomonadota</taxon>
        <taxon>Gammaproteobacteria</taxon>
        <taxon>Cellvibrionales</taxon>
        <taxon>Cellvibrionaceae</taxon>
        <taxon>Marinagarivorans</taxon>
    </lineage>
</organism>
<dbReference type="CDD" id="cd07043">
    <property type="entry name" value="STAS_anti-anti-sigma_factors"/>
    <property type="match status" value="1"/>
</dbReference>
<dbReference type="Proteomes" id="UP001320119">
    <property type="component" value="Chromosome"/>
</dbReference>
<dbReference type="PIRSF" id="PIRSF029548">
    <property type="entry name" value="UCP029548"/>
    <property type="match status" value="1"/>
</dbReference>
<dbReference type="Pfam" id="PF01740">
    <property type="entry name" value="STAS"/>
    <property type="match status" value="1"/>
</dbReference>
<sequence>MVGQISVASDAGTYAIRMTGDVRMVLCLSFDKFIRSMFADPQFDSVVFDLSAAEAVDSTTLGLMAKIALQCRKVGTPKPVLVAQASGMIRLLETMGFEDIFVITRGVEPSMDNAERLDCEEGSEENFKKRVVDAHKVLMSLNEHNQQAFKELVETLEKK</sequence>
<dbReference type="RefSeq" id="WP_236986411.1">
    <property type="nucleotide sequence ID" value="NZ_AP023086.1"/>
</dbReference>
<dbReference type="PROSITE" id="PS50801">
    <property type="entry name" value="STAS"/>
    <property type="match status" value="1"/>
</dbReference>
<gene>
    <name evidence="2" type="ORF">MARGE09_P1129</name>
</gene>
<dbReference type="Gene3D" id="3.30.750.24">
    <property type="entry name" value="STAS domain"/>
    <property type="match status" value="1"/>
</dbReference>
<accession>A0AAN1WG17</accession>
<dbReference type="AlphaFoldDB" id="A0AAN1WG17"/>
<dbReference type="InterPro" id="IPR002645">
    <property type="entry name" value="STAS_dom"/>
</dbReference>
<evidence type="ECO:0000313" key="2">
    <source>
        <dbReference type="EMBL" id="BCD96929.1"/>
    </source>
</evidence>
<keyword evidence="3" id="KW-1185">Reference proteome</keyword>
<dbReference type="InterPro" id="IPR014557">
    <property type="entry name" value="UCP029548_STAS-type"/>
</dbReference>
<name>A0AAN1WG17_9GAMM</name>
<feature type="domain" description="STAS" evidence="1">
    <location>
        <begin position="3"/>
        <end position="114"/>
    </location>
</feature>
<proteinExistence type="predicted"/>
<dbReference type="EMBL" id="AP023086">
    <property type="protein sequence ID" value="BCD96929.1"/>
    <property type="molecule type" value="Genomic_DNA"/>
</dbReference>
<dbReference type="KEGG" id="marq:MARGE09_P1129"/>
<reference evidence="2 3" key="1">
    <citation type="journal article" date="2022" name="IScience">
        <title>An ultrasensitive nanofiber-based assay for enzymatic hydrolysis and deep-sea microbial degradation of cellulose.</title>
        <authorList>
            <person name="Tsudome M."/>
            <person name="Tachioka M."/>
            <person name="Miyazaki M."/>
            <person name="Uchimura K."/>
            <person name="Tsuda M."/>
            <person name="Takaki Y."/>
            <person name="Deguchi S."/>
        </authorList>
    </citation>
    <scope>NUCLEOTIDE SEQUENCE [LARGE SCALE GENOMIC DNA]</scope>
    <source>
        <strain evidence="2 3">GE09</strain>
    </source>
</reference>
<protein>
    <recommendedName>
        <fullName evidence="1">STAS domain-containing protein</fullName>
    </recommendedName>
</protein>
<evidence type="ECO:0000259" key="1">
    <source>
        <dbReference type="PROSITE" id="PS50801"/>
    </source>
</evidence>
<evidence type="ECO:0000313" key="3">
    <source>
        <dbReference type="Proteomes" id="UP001320119"/>
    </source>
</evidence>
<dbReference type="SUPFAM" id="SSF52091">
    <property type="entry name" value="SpoIIaa-like"/>
    <property type="match status" value="1"/>
</dbReference>
<dbReference type="InterPro" id="IPR036513">
    <property type="entry name" value="STAS_dom_sf"/>
</dbReference>